<dbReference type="AlphaFoldDB" id="D5E9Z1"/>
<reference evidence="7 8" key="1">
    <citation type="submission" date="2010-03" db="EMBL/GenBank/DDBJ databases">
        <title>The complete genome of Methanohalophilus mahii DSM 5219.</title>
        <authorList>
            <consortium name="US DOE Joint Genome Institute (JGI-PGF)"/>
            <person name="Lucas S."/>
            <person name="Copeland A."/>
            <person name="Lapidus A."/>
            <person name="Glavina del Rio T."/>
            <person name="Dalin E."/>
            <person name="Tice H."/>
            <person name="Bruce D."/>
            <person name="Goodwin L."/>
            <person name="Pitluck S."/>
            <person name="Kyrpides N."/>
            <person name="Mavromatis K."/>
            <person name="Ivanova N."/>
            <person name="Lykidis A."/>
            <person name="Saunders E."/>
            <person name="Brettin T."/>
            <person name="Detter J.C."/>
            <person name="Han C."/>
            <person name="Land M."/>
            <person name="Hauser L."/>
            <person name="Markowitz V."/>
            <person name="Cheng J.-F."/>
            <person name="Hugenholtz P."/>
            <person name="Woyke T."/>
            <person name="Wu D."/>
            <person name="Spring S."/>
            <person name="Schneider S."/>
            <person name="Schroeder M."/>
            <person name="Klenk H.-P."/>
            <person name="Eisen J.A."/>
        </authorList>
    </citation>
    <scope>NUCLEOTIDE SEQUENCE [LARGE SCALE GENOMIC DNA]</scope>
    <source>
        <strain evidence="8">ATCC 35705 / DSM 5219 / SLP</strain>
    </source>
</reference>
<evidence type="ECO:0000256" key="2">
    <source>
        <dbReference type="ARBA" id="ARBA00022448"/>
    </source>
</evidence>
<evidence type="ECO:0000259" key="6">
    <source>
        <dbReference type="Pfam" id="PF07752"/>
    </source>
</evidence>
<feature type="domain" description="ABC-type glycine betaine transport system substrate-binding" evidence="5">
    <location>
        <begin position="598"/>
        <end position="839"/>
    </location>
</feature>
<dbReference type="SUPFAM" id="SSF53850">
    <property type="entry name" value="Periplasmic binding protein-like II"/>
    <property type="match status" value="1"/>
</dbReference>
<dbReference type="Pfam" id="PF04069">
    <property type="entry name" value="OpuAC"/>
    <property type="match status" value="1"/>
</dbReference>
<dbReference type="Gene3D" id="2.60.98.40">
    <property type="match status" value="2"/>
</dbReference>
<dbReference type="EMBL" id="CP001994">
    <property type="protein sequence ID" value="ADE35992.1"/>
    <property type="molecule type" value="Genomic_DNA"/>
</dbReference>
<dbReference type="GO" id="GO:0015226">
    <property type="term" value="F:carnitine transmembrane transporter activity"/>
    <property type="evidence" value="ECO:0007669"/>
    <property type="project" value="TreeGrafter"/>
</dbReference>
<feature type="domain" description="S-layer family duplication" evidence="6">
    <location>
        <begin position="317"/>
        <end position="566"/>
    </location>
</feature>
<dbReference type="Gene3D" id="2.60.40.4190">
    <property type="match status" value="2"/>
</dbReference>
<dbReference type="Pfam" id="PF07752">
    <property type="entry name" value="S-layer"/>
    <property type="match status" value="2"/>
</dbReference>
<dbReference type="Gene3D" id="3.40.190.100">
    <property type="entry name" value="Glycine betaine-binding periplasmic protein, domain 2"/>
    <property type="match status" value="1"/>
</dbReference>
<proteinExistence type="predicted"/>
<dbReference type="Proteomes" id="UP000001059">
    <property type="component" value="Chromosome"/>
</dbReference>
<dbReference type="GO" id="GO:0015871">
    <property type="term" value="P:choline transport"/>
    <property type="evidence" value="ECO:0007669"/>
    <property type="project" value="TreeGrafter"/>
</dbReference>
<dbReference type="GO" id="GO:0043190">
    <property type="term" value="C:ATP-binding cassette (ABC) transporter complex"/>
    <property type="evidence" value="ECO:0007669"/>
    <property type="project" value="InterPro"/>
</dbReference>
<keyword evidence="3" id="KW-1003">Cell membrane</keyword>
<dbReference type="CDD" id="cd13639">
    <property type="entry name" value="PBP2_OpuAC_like"/>
    <property type="match status" value="1"/>
</dbReference>
<dbReference type="PANTHER" id="PTHR47737">
    <property type="entry name" value="GLYCINE BETAINE/PROLINE BETAINE TRANSPORT SYSTEM PERMEASE PROTEIN PROW"/>
    <property type="match status" value="1"/>
</dbReference>
<evidence type="ECO:0000313" key="8">
    <source>
        <dbReference type="Proteomes" id="UP000001059"/>
    </source>
</evidence>
<comment type="subcellular location">
    <subcellularLocation>
        <location evidence="1">Cell membrane</location>
    </subcellularLocation>
</comment>
<keyword evidence="2" id="KW-0813">Transport</keyword>
<dbReference type="KEGG" id="mmh:Mmah_0462"/>
<feature type="domain" description="S-layer family duplication" evidence="6">
    <location>
        <begin position="37"/>
        <end position="284"/>
    </location>
</feature>
<sequence precursor="true">MKRLTVILMAALMVLIVFSGVASAADSVEVRGEAAVDTASFTWDADNFAGFWYDVDNGVFSETMDITRDASPSRNIDDGNLVYTATVQPESTEFDFAGETTTTGAFTNYPIGKIGLFASEYYVVGDGQLSEVLMDTDVSYTMRTGETLELAEGYAITPQQINVNDGKVWLELTKDGQFLDGKVIDVSGDNTAWIYEQDVMNEEDVVTLQINIDQVFQGQVDSLCIVEGIFQISDTGLHIEKYDTFGKLIVTTVDSTQIVMENENSFNVPKDGTTEISEDFYLRGNDNVGAPPNDIWYLATEYTEPGTYEVRGEAAVDASSFTWDADNFAGFWYDLDEDDSSETMEINVTDDKDILEGDLVYTATAVDDQTTEFGFTESSTSATGFTYTKLGLFAEEYFVVNDAIDTLSKILMDDDSSYTMRTGETLELEEGYAITPQQIDVDGNKVWLELTKDGEFVDDKIISTSGDATQANKTWFYEQDIEDQEDVATIMVHVDEVFQGQVDSLCSIEGVFQISDEAMVVQTDDEFGELEVTSIGTDSIEMANMDDLDVPDDGVLDITDELMVRGNDGATLWYLFTERTIGGEEPVEPVEPEERTTSIGYVMWDGEIASTNVMKEVLEQAGYEVEIIAVDAGPLYQGLADGQFDFTTSAWLPQTQANYWEQYGDQVDRVAVNLEDCKLGLAVPTYMEDINSIEDLNANKEKFNGKITGIDPGAGIMQNTEDAIDMYNLDYDLEASSSAGMASALDGAYRDEQPIVVTLWTPHWAFDRYDLKMLDDPQQAYGEADHVETLARQGLEDDKPELYAIINRFNWTHNEIQTVMADMEAGMSAEDAAANWVENNPDRVNEWINGSDSSSGSSGGGSGASYSTYNMSLQKGWNLVSIPIIPESSVLSTFENTSDVLLPVYSWNTENKQYYEVEHLEIGRGYWVLALNDTEVNVEGATYYP</sequence>
<evidence type="ECO:0000256" key="3">
    <source>
        <dbReference type="ARBA" id="ARBA00022475"/>
    </source>
</evidence>
<dbReference type="HOGENOM" id="CLU_310945_0_0_2"/>
<accession>D5E9Z1</accession>
<evidence type="ECO:0000259" key="5">
    <source>
        <dbReference type="Pfam" id="PF04069"/>
    </source>
</evidence>
<dbReference type="Gene3D" id="3.10.105.10">
    <property type="entry name" value="Dipeptide-binding Protein, Domain 3"/>
    <property type="match status" value="2"/>
</dbReference>
<protein>
    <submittedName>
        <fullName evidence="7">Substrate-binding region of ABC-type glycine betaine transport system</fullName>
    </submittedName>
</protein>
<dbReference type="InterPro" id="IPR006457">
    <property type="entry name" value="S_layer-rel_Mac"/>
</dbReference>
<dbReference type="STRING" id="547558.Mmah_0462"/>
<dbReference type="PANTHER" id="PTHR47737:SF1">
    <property type="entry name" value="GLYCINE BETAINE_PROLINE BETAINE TRANSPORT SYSTEM PERMEASE PROTEIN PROW"/>
    <property type="match status" value="1"/>
</dbReference>
<keyword evidence="8" id="KW-1185">Reference proteome</keyword>
<evidence type="ECO:0000256" key="4">
    <source>
        <dbReference type="ARBA" id="ARBA00023136"/>
    </source>
</evidence>
<dbReference type="GeneID" id="32160025"/>
<dbReference type="GO" id="GO:0031460">
    <property type="term" value="P:glycine betaine transport"/>
    <property type="evidence" value="ECO:0007669"/>
    <property type="project" value="TreeGrafter"/>
</dbReference>
<organism evidence="7 8">
    <name type="scientific">Methanohalophilus mahii (strain ATCC 35705 / DSM 5219 / SLP)</name>
    <dbReference type="NCBI Taxonomy" id="547558"/>
    <lineage>
        <taxon>Archaea</taxon>
        <taxon>Methanobacteriati</taxon>
        <taxon>Methanobacteriota</taxon>
        <taxon>Stenosarchaea group</taxon>
        <taxon>Methanomicrobia</taxon>
        <taxon>Methanosarcinales</taxon>
        <taxon>Methanosarcinaceae</taxon>
        <taxon>Methanohalophilus</taxon>
    </lineage>
</organism>
<dbReference type="GO" id="GO:0005275">
    <property type="term" value="F:amine transmembrane transporter activity"/>
    <property type="evidence" value="ECO:0007669"/>
    <property type="project" value="TreeGrafter"/>
</dbReference>
<name>D5E9Z1_METMS</name>
<keyword evidence="4" id="KW-0472">Membrane</keyword>
<evidence type="ECO:0000313" key="7">
    <source>
        <dbReference type="EMBL" id="ADE35992.1"/>
    </source>
</evidence>
<evidence type="ECO:0000256" key="1">
    <source>
        <dbReference type="ARBA" id="ARBA00004236"/>
    </source>
</evidence>
<dbReference type="RefSeq" id="WP_013036935.1">
    <property type="nucleotide sequence ID" value="NC_014002.1"/>
</dbReference>
<dbReference type="NCBIfam" id="TIGR01567">
    <property type="entry name" value="S_layer_rel_Mac"/>
    <property type="match status" value="2"/>
</dbReference>
<gene>
    <name evidence="7" type="ordered locus">Mmah_0462</name>
</gene>
<dbReference type="InterPro" id="IPR007210">
    <property type="entry name" value="ABC_Gly_betaine_transp_sub-bd"/>
</dbReference>
<dbReference type="OrthoDB" id="137508at2157"/>